<dbReference type="PANTHER" id="PTHR24251">
    <property type="entry name" value="OVOCHYMASE-RELATED"/>
    <property type="match status" value="1"/>
</dbReference>
<evidence type="ECO:0000256" key="5">
    <source>
        <dbReference type="SAM" id="Phobius"/>
    </source>
</evidence>
<accession>K1QL05</accession>
<evidence type="ECO:0000256" key="2">
    <source>
        <dbReference type="ARBA" id="ARBA00023157"/>
    </source>
</evidence>
<evidence type="ECO:0000256" key="1">
    <source>
        <dbReference type="ARBA" id="ARBA00022737"/>
    </source>
</evidence>
<feature type="region of interest" description="Disordered" evidence="4">
    <location>
        <begin position="518"/>
        <end position="573"/>
    </location>
</feature>
<name>K1QL05_MAGGI</name>
<protein>
    <submittedName>
        <fullName evidence="7">CUB and sushi domain-containing protein 2</fullName>
    </submittedName>
</protein>
<dbReference type="CDD" id="cd00041">
    <property type="entry name" value="CUB"/>
    <property type="match status" value="3"/>
</dbReference>
<sequence>MFWWCFCGEEGGGITYLKVFNYLLRASIWVASLHCIQNLRLCPVVKSVVFLPLRLPPLSVVLSQCNTPVHLYAHHGTSETITSPNYPFNYPSSSDCQWLIQAESSSSTIGVVFSFINTESFFDKIRIYDIIGQRQGLPCYALSNRHTITLTVTLSIQQTLSTFPDTYSGNDYCYWLVDTGAGNFLNISILVTDDEYGTNPGGLTVYDGNSASATVLGTVSDKSQTESGSVVFGTSQQYAFFVYHRQSISQYRGFLLSFNKVGSPPAQVAPPPTISPSVVNNTCGNELLSSDNITNYVTSPNYPLDYNSHSSCVWTIRATNESMVIQLTFEAINMESCCDFLYVYDGETADYTLLGTITGNYYNSSGLPVYRSTGSALRLHFVSDERTQQTGFKVGFLSIPPDDTSSSGLPDYVRYTIAGVFTAIFVIGTLCLCVCCCRKLCPKTASLKSVAKSDMKRNLILTNTNKPKTIKVPRKKMKRSKYGNKVTIDDPKFPLAGPGITPVAPPFPLDLKDKVVGEKSTDTPKTLPPIKEKKVRKPKKDKAERIQSDGLSEDSSATILDHDSPIDFATIPPPFEYKTPFG</sequence>
<reference evidence="7" key="1">
    <citation type="journal article" date="2012" name="Nature">
        <title>The oyster genome reveals stress adaptation and complexity of shell formation.</title>
        <authorList>
            <person name="Zhang G."/>
            <person name="Fang X."/>
            <person name="Guo X."/>
            <person name="Li L."/>
            <person name="Luo R."/>
            <person name="Xu F."/>
            <person name="Yang P."/>
            <person name="Zhang L."/>
            <person name="Wang X."/>
            <person name="Qi H."/>
            <person name="Xiong Z."/>
            <person name="Que H."/>
            <person name="Xie Y."/>
            <person name="Holland P.W."/>
            <person name="Paps J."/>
            <person name="Zhu Y."/>
            <person name="Wu F."/>
            <person name="Chen Y."/>
            <person name="Wang J."/>
            <person name="Peng C."/>
            <person name="Meng J."/>
            <person name="Yang L."/>
            <person name="Liu J."/>
            <person name="Wen B."/>
            <person name="Zhang N."/>
            <person name="Huang Z."/>
            <person name="Zhu Q."/>
            <person name="Feng Y."/>
            <person name="Mount A."/>
            <person name="Hedgecock D."/>
            <person name="Xu Z."/>
            <person name="Liu Y."/>
            <person name="Domazet-Loso T."/>
            <person name="Du Y."/>
            <person name="Sun X."/>
            <person name="Zhang S."/>
            <person name="Liu B."/>
            <person name="Cheng P."/>
            <person name="Jiang X."/>
            <person name="Li J."/>
            <person name="Fan D."/>
            <person name="Wang W."/>
            <person name="Fu W."/>
            <person name="Wang T."/>
            <person name="Wang B."/>
            <person name="Zhang J."/>
            <person name="Peng Z."/>
            <person name="Li Y."/>
            <person name="Li N."/>
            <person name="Wang J."/>
            <person name="Chen M."/>
            <person name="He Y."/>
            <person name="Tan F."/>
            <person name="Song X."/>
            <person name="Zheng Q."/>
            <person name="Huang R."/>
            <person name="Yang H."/>
            <person name="Du X."/>
            <person name="Chen L."/>
            <person name="Yang M."/>
            <person name="Gaffney P.M."/>
            <person name="Wang S."/>
            <person name="Luo L."/>
            <person name="She Z."/>
            <person name="Ming Y."/>
            <person name="Huang W."/>
            <person name="Zhang S."/>
            <person name="Huang B."/>
            <person name="Zhang Y."/>
            <person name="Qu T."/>
            <person name="Ni P."/>
            <person name="Miao G."/>
            <person name="Wang J."/>
            <person name="Wang Q."/>
            <person name="Steinberg C.E."/>
            <person name="Wang H."/>
            <person name="Li N."/>
            <person name="Qian L."/>
            <person name="Zhang G."/>
            <person name="Li Y."/>
            <person name="Yang H."/>
            <person name="Liu X."/>
            <person name="Wang J."/>
            <person name="Yin Y."/>
            <person name="Wang J."/>
        </authorList>
    </citation>
    <scope>NUCLEOTIDE SEQUENCE [LARGE SCALE GENOMIC DNA]</scope>
    <source>
        <strain evidence="7">05x7-T-G4-1.051#20</strain>
    </source>
</reference>
<keyword evidence="5" id="KW-0812">Transmembrane</keyword>
<comment type="caution">
    <text evidence="3">Lacks conserved residue(s) required for the propagation of feature annotation.</text>
</comment>
<keyword evidence="1" id="KW-0677">Repeat</keyword>
<keyword evidence="2" id="KW-1015">Disulfide bond</keyword>
<dbReference type="Gene3D" id="2.60.120.290">
    <property type="entry name" value="Spermadhesin, CUB domain"/>
    <property type="match status" value="3"/>
</dbReference>
<dbReference type="InterPro" id="IPR035914">
    <property type="entry name" value="Sperma_CUB_dom_sf"/>
</dbReference>
<dbReference type="HOGENOM" id="CLU_468735_0_0_1"/>
<feature type="domain" description="CUB" evidence="6">
    <location>
        <begin position="283"/>
        <end position="399"/>
    </location>
</feature>
<proteinExistence type="predicted"/>
<keyword evidence="5" id="KW-1133">Transmembrane helix</keyword>
<feature type="compositionally biased region" description="Polar residues" evidence="4">
    <location>
        <begin position="549"/>
        <end position="558"/>
    </location>
</feature>
<dbReference type="SMART" id="SM00042">
    <property type="entry name" value="CUB"/>
    <property type="match status" value="2"/>
</dbReference>
<feature type="domain" description="CUB" evidence="6">
    <location>
        <begin position="65"/>
        <end position="139"/>
    </location>
</feature>
<dbReference type="SUPFAM" id="SSF49854">
    <property type="entry name" value="Spermadhesin, CUB domain"/>
    <property type="match status" value="3"/>
</dbReference>
<keyword evidence="5" id="KW-0472">Membrane</keyword>
<dbReference type="Pfam" id="PF00431">
    <property type="entry name" value="CUB"/>
    <property type="match status" value="2"/>
</dbReference>
<dbReference type="AlphaFoldDB" id="K1QL05"/>
<dbReference type="EMBL" id="JH816409">
    <property type="protein sequence ID" value="EKC34513.1"/>
    <property type="molecule type" value="Genomic_DNA"/>
</dbReference>
<evidence type="ECO:0000313" key="7">
    <source>
        <dbReference type="EMBL" id="EKC34513.1"/>
    </source>
</evidence>
<dbReference type="PROSITE" id="PS01180">
    <property type="entry name" value="CUB"/>
    <property type="match status" value="2"/>
</dbReference>
<evidence type="ECO:0000259" key="6">
    <source>
        <dbReference type="PROSITE" id="PS01180"/>
    </source>
</evidence>
<organism evidence="7">
    <name type="scientific">Magallana gigas</name>
    <name type="common">Pacific oyster</name>
    <name type="synonym">Crassostrea gigas</name>
    <dbReference type="NCBI Taxonomy" id="29159"/>
    <lineage>
        <taxon>Eukaryota</taxon>
        <taxon>Metazoa</taxon>
        <taxon>Spiralia</taxon>
        <taxon>Lophotrochozoa</taxon>
        <taxon>Mollusca</taxon>
        <taxon>Bivalvia</taxon>
        <taxon>Autobranchia</taxon>
        <taxon>Pteriomorphia</taxon>
        <taxon>Ostreida</taxon>
        <taxon>Ostreoidea</taxon>
        <taxon>Ostreidae</taxon>
        <taxon>Magallana</taxon>
    </lineage>
</organism>
<dbReference type="InParanoid" id="K1QL05"/>
<feature type="transmembrane region" description="Helical" evidence="5">
    <location>
        <begin position="415"/>
        <end position="437"/>
    </location>
</feature>
<evidence type="ECO:0000256" key="4">
    <source>
        <dbReference type="SAM" id="MobiDB-lite"/>
    </source>
</evidence>
<gene>
    <name evidence="7" type="ORF">CGI_10009463</name>
</gene>
<evidence type="ECO:0000256" key="3">
    <source>
        <dbReference type="PROSITE-ProRule" id="PRU00059"/>
    </source>
</evidence>
<dbReference type="InterPro" id="IPR000859">
    <property type="entry name" value="CUB_dom"/>
</dbReference>